<dbReference type="GO" id="GO:0006891">
    <property type="term" value="P:intra-Golgi vesicle-mediated transport"/>
    <property type="evidence" value="ECO:0007669"/>
    <property type="project" value="TreeGrafter"/>
</dbReference>
<dbReference type="EMBL" id="GBEZ01008507">
    <property type="protein sequence ID" value="JAC77036.1"/>
    <property type="molecule type" value="Transcribed_RNA"/>
</dbReference>
<reference evidence="7" key="1">
    <citation type="submission" date="2014-05" db="EMBL/GenBank/DDBJ databases">
        <title>The transcriptome of the halophilic microalga Tetraselmis sp. GSL018 isolated from the Great Salt Lake, Utah.</title>
        <authorList>
            <person name="Jinkerson R.E."/>
            <person name="D'Adamo S."/>
            <person name="Posewitz M.C."/>
        </authorList>
    </citation>
    <scope>NUCLEOTIDE SEQUENCE</scope>
    <source>
        <strain evidence="7">GSL018</strain>
    </source>
</reference>
<keyword evidence="4" id="KW-0653">Protein transport</keyword>
<dbReference type="Gene3D" id="3.40.50.300">
    <property type="entry name" value="P-loop containing nucleotide triphosphate hydrolases"/>
    <property type="match status" value="2"/>
</dbReference>
<sequence>MQFAMSCQAYVRALRVFRSSSCLMGRHLPVALGKPREFSDDLAPLPPPPGSVGGPTFQVTKKTLPDSNTAPREGSALRNDVAQQASKNDTPRDTPAKGHTLTAKDFSTEALKTLGIGGLDEQMEGLFRRVFASRMVPPGVATRMGVPHVKGVLMYGPPGTGKTLVARQIGRLLAGNREPQVVNGPELLQRWVGQSEANIRTLFEAAENEHAREGDNAQLHVIIFDEIDALCKARGRDQGGPGVGDSVVNQLLTKMDGVESAPNVLVIGLTNRKDLLDPALLRPGRFEVQMEIGLPDSSGRHQILTIHTRKMAENDMLAEDVDLRALADMTRNYSGAELAGLVRAAASHAYHRLLNPTGHDAPETHGKHGRGLGLGRVELRREDFENSLAEITPALGGGSGGGGGPSAFRRWFPHGMLPLGPQFDSFVATCRGLVAQARVGSAGNPMLTALLEGPPGAGKTALAATIAAESEFPFARVVCAADSMVASSPAERCAALQQAFDDATASPLSCLVIDNLERILGFSRVGPVYSNEVLQTLLLLLRRPPPKGRRLLVIGTTSSADVMQALEVSSAFNVTLHVAPLRRLEDKALVLQETAGFSPEEALDAARLLPGEVPIKHLLCTLEMAAAAEKFSSGFQEQTLENGSPDSKGIRVSVHGLKSYLQSLHSLKSPLPEPAYLANSVAVGGQG</sequence>
<dbReference type="GO" id="GO:0046872">
    <property type="term" value="F:metal ion binding"/>
    <property type="evidence" value="ECO:0007669"/>
    <property type="project" value="UniProtKB-UniRule"/>
</dbReference>
<dbReference type="InterPro" id="IPR027417">
    <property type="entry name" value="P-loop_NTPase"/>
</dbReference>
<comment type="cofactor">
    <cofactor evidence="4">
        <name>Mg(2+)</name>
        <dbReference type="ChEBI" id="CHEBI:18420"/>
    </cofactor>
    <text evidence="4">Binds 1 Mg(2+) ion per subunit.</text>
</comment>
<dbReference type="GO" id="GO:0005795">
    <property type="term" value="C:Golgi stack"/>
    <property type="evidence" value="ECO:0007669"/>
    <property type="project" value="TreeGrafter"/>
</dbReference>
<protein>
    <recommendedName>
        <fullName evidence="4">Vesicle-fusing ATPase</fullName>
        <ecNumber evidence="4">3.6.4.6</ecNumber>
    </recommendedName>
</protein>
<evidence type="ECO:0000256" key="1">
    <source>
        <dbReference type="ARBA" id="ARBA00006914"/>
    </source>
</evidence>
<dbReference type="InterPro" id="IPR003959">
    <property type="entry name" value="ATPase_AAA_core"/>
</dbReference>
<dbReference type="Gene3D" id="1.10.8.60">
    <property type="match status" value="1"/>
</dbReference>
<comment type="similarity">
    <text evidence="1 4">Belongs to the AAA ATPase family.</text>
</comment>
<dbReference type="PANTHER" id="PTHR23078:SF3">
    <property type="entry name" value="VESICLE-FUSING ATPASE"/>
    <property type="match status" value="1"/>
</dbReference>
<accession>A0A061S2L8</accession>
<keyword evidence="3 4" id="KW-0067">ATP-binding</keyword>
<keyword evidence="4" id="KW-0813">Transport</keyword>
<keyword evidence="4" id="KW-0479">Metal-binding</keyword>
<comment type="subcellular location">
    <subcellularLocation>
        <location evidence="4">Cytoplasm</location>
    </subcellularLocation>
</comment>
<organism evidence="7">
    <name type="scientific">Tetraselmis sp. GSL018</name>
    <dbReference type="NCBI Taxonomy" id="582737"/>
    <lineage>
        <taxon>Eukaryota</taxon>
        <taxon>Viridiplantae</taxon>
        <taxon>Chlorophyta</taxon>
        <taxon>core chlorophytes</taxon>
        <taxon>Chlorodendrophyceae</taxon>
        <taxon>Chlorodendrales</taxon>
        <taxon>Chlorodendraceae</taxon>
        <taxon>Tetraselmis</taxon>
    </lineage>
</organism>
<dbReference type="InterPro" id="IPR003593">
    <property type="entry name" value="AAA+_ATPase"/>
</dbReference>
<keyword evidence="4" id="KW-0460">Magnesium</keyword>
<dbReference type="FunFam" id="3.40.50.300:FF:000154">
    <property type="entry name" value="Vesicle-fusing ATPase 1"/>
    <property type="match status" value="1"/>
</dbReference>
<proteinExistence type="inferred from homology"/>
<evidence type="ECO:0000256" key="5">
    <source>
        <dbReference type="SAM" id="MobiDB-lite"/>
    </source>
</evidence>
<dbReference type="SUPFAM" id="SSF52540">
    <property type="entry name" value="P-loop containing nucleoside triphosphate hydrolases"/>
    <property type="match status" value="2"/>
</dbReference>
<name>A0A061S2L8_9CHLO</name>
<keyword evidence="4" id="KW-0931">ER-Golgi transport</keyword>
<feature type="domain" description="AAA+ ATPase" evidence="6">
    <location>
        <begin position="445"/>
        <end position="582"/>
    </location>
</feature>
<dbReference type="Pfam" id="PF00004">
    <property type="entry name" value="AAA"/>
    <property type="match status" value="2"/>
</dbReference>
<evidence type="ECO:0000256" key="2">
    <source>
        <dbReference type="ARBA" id="ARBA00022741"/>
    </source>
</evidence>
<dbReference type="PANTHER" id="PTHR23078">
    <property type="entry name" value="VESICULAR-FUSION PROTEIN NSF"/>
    <property type="match status" value="1"/>
</dbReference>
<dbReference type="GO" id="GO:0005524">
    <property type="term" value="F:ATP binding"/>
    <property type="evidence" value="ECO:0007669"/>
    <property type="project" value="UniProtKB-UniRule"/>
</dbReference>
<keyword evidence="4" id="KW-0963">Cytoplasm</keyword>
<feature type="compositionally biased region" description="Polar residues" evidence="5">
    <location>
        <begin position="57"/>
        <end position="70"/>
    </location>
</feature>
<dbReference type="InterPro" id="IPR039812">
    <property type="entry name" value="Vesicle-fus_ATPase"/>
</dbReference>
<evidence type="ECO:0000259" key="6">
    <source>
        <dbReference type="SMART" id="SM00382"/>
    </source>
</evidence>
<dbReference type="GO" id="GO:0016887">
    <property type="term" value="F:ATP hydrolysis activity"/>
    <property type="evidence" value="ECO:0007669"/>
    <property type="project" value="InterPro"/>
</dbReference>
<keyword evidence="4" id="KW-0378">Hydrolase</keyword>
<feature type="domain" description="AAA+ ATPase" evidence="6">
    <location>
        <begin position="148"/>
        <end position="296"/>
    </location>
</feature>
<gene>
    <name evidence="7" type="ORF">TSPGSL018_18645</name>
</gene>
<evidence type="ECO:0000256" key="4">
    <source>
        <dbReference type="RuleBase" id="RU367045"/>
    </source>
</evidence>
<dbReference type="InterPro" id="IPR041569">
    <property type="entry name" value="AAA_lid_3"/>
</dbReference>
<keyword evidence="2 4" id="KW-0547">Nucleotide-binding</keyword>
<dbReference type="Pfam" id="PF17862">
    <property type="entry name" value="AAA_lid_3"/>
    <property type="match status" value="1"/>
</dbReference>
<dbReference type="GO" id="GO:0035494">
    <property type="term" value="P:SNARE complex disassembly"/>
    <property type="evidence" value="ECO:0007669"/>
    <property type="project" value="InterPro"/>
</dbReference>
<dbReference type="EC" id="3.6.4.6" evidence="4"/>
<evidence type="ECO:0000313" key="7">
    <source>
        <dbReference type="EMBL" id="JAC77036.1"/>
    </source>
</evidence>
<dbReference type="FunFam" id="3.40.50.300:FF:000166">
    <property type="entry name" value="vesicle-fusing ATPase isoform X1"/>
    <property type="match status" value="1"/>
</dbReference>
<comment type="catalytic activity">
    <reaction evidence="4">
        <text>ATP + H2O = ADP + phosphate + H(+)</text>
        <dbReference type="Rhea" id="RHEA:13065"/>
        <dbReference type="ChEBI" id="CHEBI:15377"/>
        <dbReference type="ChEBI" id="CHEBI:15378"/>
        <dbReference type="ChEBI" id="CHEBI:30616"/>
        <dbReference type="ChEBI" id="CHEBI:43474"/>
        <dbReference type="ChEBI" id="CHEBI:456216"/>
        <dbReference type="EC" id="3.6.4.6"/>
    </reaction>
</comment>
<dbReference type="SMART" id="SM00382">
    <property type="entry name" value="AAA"/>
    <property type="match status" value="2"/>
</dbReference>
<comment type="function">
    <text evidence="4">Required for vesicle-mediated transport. Catalyzes the fusion of transport vesicles within the Golgi cisternae. Is also required for transport from the endoplasmic reticulum to the Golgi stack. Seems to function as a fusion protein required for the delivery of cargo proteins to all compartments of the Golgi stack independent of vesicle origin.</text>
</comment>
<dbReference type="GO" id="GO:0043001">
    <property type="term" value="P:Golgi to plasma membrane protein transport"/>
    <property type="evidence" value="ECO:0007669"/>
    <property type="project" value="TreeGrafter"/>
</dbReference>
<feature type="region of interest" description="Disordered" evidence="5">
    <location>
        <begin position="39"/>
        <end position="104"/>
    </location>
</feature>
<evidence type="ECO:0000256" key="3">
    <source>
        <dbReference type="ARBA" id="ARBA00022840"/>
    </source>
</evidence>
<dbReference type="FunFam" id="1.10.8.60:FF:000115">
    <property type="entry name" value="N-ethylmaleimide-sensitive fusion protein, putative"/>
    <property type="match status" value="1"/>
</dbReference>
<dbReference type="AlphaFoldDB" id="A0A061S2L8"/>